<proteinExistence type="predicted"/>
<dbReference type="Proteomes" id="UP001319861">
    <property type="component" value="Chromosome"/>
</dbReference>
<accession>A0ABN6FH22</accession>
<keyword evidence="2" id="KW-1185">Reference proteome</keyword>
<reference evidence="1 2" key="1">
    <citation type="journal article" date="2021" name="J. Biosci. Bioeng.">
        <title>Identification and characterization of a chc gene cluster responsible for the aromatization pathway of cyclohexanecarboxylate degradation in Sinomonas cyclohexanicum ATCC 51369.</title>
        <authorList>
            <person name="Yamamoto T."/>
            <person name="Hasegawa Y."/>
            <person name="Lau P.C.K."/>
            <person name="Iwaki H."/>
        </authorList>
    </citation>
    <scope>NUCLEOTIDE SEQUENCE [LARGE SCALE GENOMIC DNA]</scope>
    <source>
        <strain evidence="1 2">ATCC 51369</strain>
    </source>
</reference>
<evidence type="ECO:0008006" key="3">
    <source>
        <dbReference type="Google" id="ProtNLM"/>
    </source>
</evidence>
<gene>
    <name evidence="1" type="ORF">SCMU_19280</name>
</gene>
<evidence type="ECO:0000313" key="1">
    <source>
        <dbReference type="EMBL" id="BCT76086.1"/>
    </source>
</evidence>
<sequence length="78" mass="8399">MSLNDLRASTANVISVAQAAAALADLEGHRPDERTVRRACEDGQLPAIRLGKRILIPRLAFLAILDGTPERKGNTPKP</sequence>
<dbReference type="RefSeq" id="WP_229232737.1">
    <property type="nucleotide sequence ID" value="NZ_AP024525.1"/>
</dbReference>
<evidence type="ECO:0000313" key="2">
    <source>
        <dbReference type="Proteomes" id="UP001319861"/>
    </source>
</evidence>
<dbReference type="EMBL" id="AP024525">
    <property type="protein sequence ID" value="BCT76086.1"/>
    <property type="molecule type" value="Genomic_DNA"/>
</dbReference>
<protein>
    <recommendedName>
        <fullName evidence="3">Helix-turn-helix domain-containing protein</fullName>
    </recommendedName>
</protein>
<name>A0ABN6FH22_SINCY</name>
<organism evidence="1 2">
    <name type="scientific">Sinomonas cyclohexanicum</name>
    <name type="common">Corynebacterium cyclohexanicum</name>
    <dbReference type="NCBI Taxonomy" id="322009"/>
    <lineage>
        <taxon>Bacteria</taxon>
        <taxon>Bacillati</taxon>
        <taxon>Actinomycetota</taxon>
        <taxon>Actinomycetes</taxon>
        <taxon>Micrococcales</taxon>
        <taxon>Micrococcaceae</taxon>
        <taxon>Sinomonas</taxon>
    </lineage>
</organism>